<dbReference type="AlphaFoldDB" id="X1AX66"/>
<proteinExistence type="predicted"/>
<evidence type="ECO:0000313" key="1">
    <source>
        <dbReference type="EMBL" id="GAG64361.1"/>
    </source>
</evidence>
<gene>
    <name evidence="1" type="ORF">S01H4_20435</name>
</gene>
<organism evidence="1">
    <name type="scientific">marine sediment metagenome</name>
    <dbReference type="NCBI Taxonomy" id="412755"/>
    <lineage>
        <taxon>unclassified sequences</taxon>
        <taxon>metagenomes</taxon>
        <taxon>ecological metagenomes</taxon>
    </lineage>
</organism>
<accession>X1AX66</accession>
<dbReference type="EMBL" id="BART01009189">
    <property type="protein sequence ID" value="GAG64361.1"/>
    <property type="molecule type" value="Genomic_DNA"/>
</dbReference>
<feature type="non-terminal residue" evidence="1">
    <location>
        <position position="1"/>
    </location>
</feature>
<protein>
    <submittedName>
        <fullName evidence="1">Uncharacterized protein</fullName>
    </submittedName>
</protein>
<sequence>IRACMERSIAVVDAARNGEKNRKNNKFVFKFVRLKKILSIKK</sequence>
<reference evidence="1" key="1">
    <citation type="journal article" date="2014" name="Front. Microbiol.">
        <title>High frequency of phylogenetically diverse reductive dehalogenase-homologous genes in deep subseafloor sedimentary metagenomes.</title>
        <authorList>
            <person name="Kawai M."/>
            <person name="Futagami T."/>
            <person name="Toyoda A."/>
            <person name="Takaki Y."/>
            <person name="Nishi S."/>
            <person name="Hori S."/>
            <person name="Arai W."/>
            <person name="Tsubouchi T."/>
            <person name="Morono Y."/>
            <person name="Uchiyama I."/>
            <person name="Ito T."/>
            <person name="Fujiyama A."/>
            <person name="Inagaki F."/>
            <person name="Takami H."/>
        </authorList>
    </citation>
    <scope>NUCLEOTIDE SEQUENCE</scope>
    <source>
        <strain evidence="1">Expedition CK06-06</strain>
    </source>
</reference>
<comment type="caution">
    <text evidence="1">The sequence shown here is derived from an EMBL/GenBank/DDBJ whole genome shotgun (WGS) entry which is preliminary data.</text>
</comment>
<name>X1AX66_9ZZZZ</name>